<evidence type="ECO:0000313" key="2">
    <source>
        <dbReference type="Proteomes" id="UP000320930"/>
    </source>
</evidence>
<proteinExistence type="predicted"/>
<dbReference type="RefSeq" id="YP_009965205.1">
    <property type="nucleotide sequence ID" value="NC_051739.1"/>
</dbReference>
<keyword evidence="2" id="KW-1185">Reference proteome</keyword>
<name>A0A514TWX7_9CAUD</name>
<accession>A0A514TWX7</accession>
<evidence type="ECO:0000313" key="1">
    <source>
        <dbReference type="EMBL" id="QDK01185.1"/>
    </source>
</evidence>
<dbReference type="GeneID" id="60336926"/>
<dbReference type="KEGG" id="vg:60336926"/>
<organism evidence="1 2">
    <name type="scientific">Mycobacterium phage Purky</name>
    <dbReference type="NCBI Taxonomy" id="2593351"/>
    <lineage>
        <taxon>Viruses</taxon>
        <taxon>Duplodnaviria</taxon>
        <taxon>Heunggongvirae</taxon>
        <taxon>Uroviricota</taxon>
        <taxon>Caudoviricetes</taxon>
        <taxon>Pclasvirinae</taxon>
        <taxon>Purkyvirus</taxon>
        <taxon>Purkyvirus purky</taxon>
    </lineage>
</organism>
<reference evidence="1 2" key="1">
    <citation type="submission" date="2019-06" db="EMBL/GenBank/DDBJ databases">
        <authorList>
            <person name="English H.B."/>
            <person name="Hanline L.C."/>
            <person name="Salsman M.A."/>
            <person name="Wilgus G.V."/>
            <person name="Purks T."/>
            <person name="Korey C.A."/>
            <person name="Delesalle V.A."/>
            <person name="Garlena R.A."/>
            <person name="Russell D.A."/>
            <person name="Pope W.H."/>
            <person name="Jacobs-Sera D."/>
            <person name="Hatfull G.F."/>
        </authorList>
    </citation>
    <scope>NUCLEOTIDE SEQUENCE [LARGE SCALE GENOMIC DNA]</scope>
</reference>
<gene>
    <name evidence="1" type="primary">81</name>
    <name evidence="1" type="ORF">SEA_PURKY_82</name>
</gene>
<sequence length="64" mass="7476">MAQPDPTRKTIRQRLSDAWWDIRHPISTIGREVALRYCRRRNLAMVPRAVHDHVHCCLATRGDA</sequence>
<dbReference type="Proteomes" id="UP000320930">
    <property type="component" value="Segment"/>
</dbReference>
<dbReference type="EMBL" id="MN096355">
    <property type="protein sequence ID" value="QDK01185.1"/>
    <property type="molecule type" value="Genomic_DNA"/>
</dbReference>
<protein>
    <submittedName>
        <fullName evidence="1">Uncharacterized protein</fullName>
    </submittedName>
</protein>